<keyword evidence="2" id="KW-1185">Reference proteome</keyword>
<dbReference type="Proteomes" id="UP000790377">
    <property type="component" value="Unassembled WGS sequence"/>
</dbReference>
<dbReference type="EMBL" id="MU267612">
    <property type="protein sequence ID" value="KAH7914560.1"/>
    <property type="molecule type" value="Genomic_DNA"/>
</dbReference>
<name>A0ACB8AMQ7_9AGAM</name>
<organism evidence="1 2">
    <name type="scientific">Hygrophoropsis aurantiaca</name>
    <dbReference type="NCBI Taxonomy" id="72124"/>
    <lineage>
        <taxon>Eukaryota</taxon>
        <taxon>Fungi</taxon>
        <taxon>Dikarya</taxon>
        <taxon>Basidiomycota</taxon>
        <taxon>Agaricomycotina</taxon>
        <taxon>Agaricomycetes</taxon>
        <taxon>Agaricomycetidae</taxon>
        <taxon>Boletales</taxon>
        <taxon>Coniophorineae</taxon>
        <taxon>Hygrophoropsidaceae</taxon>
        <taxon>Hygrophoropsis</taxon>
    </lineage>
</organism>
<reference evidence="1" key="1">
    <citation type="journal article" date="2021" name="New Phytol.">
        <title>Evolutionary innovations through gain and loss of genes in the ectomycorrhizal Boletales.</title>
        <authorList>
            <person name="Wu G."/>
            <person name="Miyauchi S."/>
            <person name="Morin E."/>
            <person name="Kuo A."/>
            <person name="Drula E."/>
            <person name="Varga T."/>
            <person name="Kohler A."/>
            <person name="Feng B."/>
            <person name="Cao Y."/>
            <person name="Lipzen A."/>
            <person name="Daum C."/>
            <person name="Hundley H."/>
            <person name="Pangilinan J."/>
            <person name="Johnson J."/>
            <person name="Barry K."/>
            <person name="LaButti K."/>
            <person name="Ng V."/>
            <person name="Ahrendt S."/>
            <person name="Min B."/>
            <person name="Choi I.G."/>
            <person name="Park H."/>
            <person name="Plett J.M."/>
            <person name="Magnuson J."/>
            <person name="Spatafora J.W."/>
            <person name="Nagy L.G."/>
            <person name="Henrissat B."/>
            <person name="Grigoriev I.V."/>
            <person name="Yang Z.L."/>
            <person name="Xu J."/>
            <person name="Martin F.M."/>
        </authorList>
    </citation>
    <scope>NUCLEOTIDE SEQUENCE</scope>
    <source>
        <strain evidence="1">ATCC 28755</strain>
    </source>
</reference>
<proteinExistence type="predicted"/>
<evidence type="ECO:0000313" key="2">
    <source>
        <dbReference type="Proteomes" id="UP000790377"/>
    </source>
</evidence>
<sequence length="183" mass="18029">MFAKLSALALVLPLVSAITLNAPTGLTTGGEATVTWTTASGDSPYFTLELVNTIFNNEFAISNNVQTSLGTLTFEMPQVPPGDGYTLEAINTANVNDVYSTSGDFAIGAASTASTTSASSASGMTMSSGAVMSTGTTPATTSSASAAPSTYGNTGAASSLSSFSVGPAAALLISAVAGAVVIF</sequence>
<evidence type="ECO:0000313" key="1">
    <source>
        <dbReference type="EMBL" id="KAH7914560.1"/>
    </source>
</evidence>
<gene>
    <name evidence="1" type="ORF">BJ138DRAFT_1143707</name>
</gene>
<accession>A0ACB8AMQ7</accession>
<protein>
    <submittedName>
        <fullName evidence="1">Uncharacterized protein</fullName>
    </submittedName>
</protein>
<comment type="caution">
    <text evidence="1">The sequence shown here is derived from an EMBL/GenBank/DDBJ whole genome shotgun (WGS) entry which is preliminary data.</text>
</comment>